<dbReference type="GO" id="GO:0015807">
    <property type="term" value="P:L-amino acid transport"/>
    <property type="evidence" value="ECO:0007669"/>
    <property type="project" value="TreeGrafter"/>
</dbReference>
<reference evidence="7" key="1">
    <citation type="submission" date="2016-01" db="EMBL/GenBank/DDBJ databases">
        <authorList>
            <person name="Regsiter A."/>
            <person name="william w."/>
        </authorList>
    </citation>
    <scope>NUCLEOTIDE SEQUENCE</scope>
    <source>
        <strain evidence="7">NCPPB 1641</strain>
    </source>
</reference>
<evidence type="ECO:0000313" key="7">
    <source>
        <dbReference type="EMBL" id="CVI63255.1"/>
    </source>
</evidence>
<dbReference type="PANTHER" id="PTHR43820">
    <property type="entry name" value="HIGH-AFFINITY BRANCHED-CHAIN AMINO ACID TRANSPORT ATP-BINDING PROTEIN LIVF"/>
    <property type="match status" value="1"/>
</dbReference>
<keyword evidence="5" id="KW-0029">Amino-acid transport</keyword>
<dbReference type="Gene3D" id="3.40.50.300">
    <property type="entry name" value="P-loop containing nucleotide triphosphate hydrolases"/>
    <property type="match status" value="1"/>
</dbReference>
<dbReference type="SUPFAM" id="SSF52540">
    <property type="entry name" value="P-loop containing nucleoside triphosphate hydrolases"/>
    <property type="match status" value="1"/>
</dbReference>
<keyword evidence="4 7" id="KW-0067">ATP-binding</keyword>
<dbReference type="SMART" id="SM00382">
    <property type="entry name" value="AAA"/>
    <property type="match status" value="1"/>
</dbReference>
<dbReference type="PANTHER" id="PTHR43820:SF4">
    <property type="entry name" value="HIGH-AFFINITY BRANCHED-CHAIN AMINO ACID TRANSPORT ATP-BINDING PROTEIN LIVF"/>
    <property type="match status" value="1"/>
</dbReference>
<evidence type="ECO:0000256" key="3">
    <source>
        <dbReference type="ARBA" id="ARBA00022741"/>
    </source>
</evidence>
<dbReference type="InterPro" id="IPR017871">
    <property type="entry name" value="ABC_transporter-like_CS"/>
</dbReference>
<dbReference type="InterPro" id="IPR052156">
    <property type="entry name" value="BCAA_Transport_ATP-bd_LivF"/>
</dbReference>
<comment type="similarity">
    <text evidence="1">Belongs to the ABC transporter superfamily.</text>
</comment>
<evidence type="ECO:0000256" key="5">
    <source>
        <dbReference type="ARBA" id="ARBA00022970"/>
    </source>
</evidence>
<dbReference type="PROSITE" id="PS00211">
    <property type="entry name" value="ABC_TRANSPORTER_1"/>
    <property type="match status" value="1"/>
</dbReference>
<feature type="domain" description="ABC transporter" evidence="6">
    <location>
        <begin position="28"/>
        <end position="255"/>
    </location>
</feature>
<dbReference type="GO" id="GO:0015658">
    <property type="term" value="F:branched-chain amino acid transmembrane transporter activity"/>
    <property type="evidence" value="ECO:0007669"/>
    <property type="project" value="TreeGrafter"/>
</dbReference>
<organism evidence="7 8">
    <name type="scientific">Agrobacterium deltaense NCPPB 1641</name>
    <dbReference type="NCBI Taxonomy" id="1183425"/>
    <lineage>
        <taxon>Bacteria</taxon>
        <taxon>Pseudomonadati</taxon>
        <taxon>Pseudomonadota</taxon>
        <taxon>Alphaproteobacteria</taxon>
        <taxon>Hyphomicrobiales</taxon>
        <taxon>Rhizobiaceae</taxon>
        <taxon>Rhizobium/Agrobacterium group</taxon>
        <taxon>Agrobacterium</taxon>
    </lineage>
</organism>
<dbReference type="EMBL" id="FCNP01000049">
    <property type="protein sequence ID" value="CVI63255.1"/>
    <property type="molecule type" value="Genomic_DNA"/>
</dbReference>
<keyword evidence="3" id="KW-0547">Nucleotide-binding</keyword>
<dbReference type="InterPro" id="IPR003439">
    <property type="entry name" value="ABC_transporter-like_ATP-bd"/>
</dbReference>
<dbReference type="InterPro" id="IPR003593">
    <property type="entry name" value="AAA+_ATPase"/>
</dbReference>
<proteinExistence type="inferred from homology"/>
<evidence type="ECO:0000259" key="6">
    <source>
        <dbReference type="PROSITE" id="PS50893"/>
    </source>
</evidence>
<keyword evidence="2" id="KW-0813">Transport</keyword>
<sequence>MIPFLGTLPSAKPILEASMLDTYREKRLRVEGLNAFYSDSHVLHGIDLNVERGELVTLLGRNGAGKTTTLRAIMGLVERRGDIRFDGADLSRLAPHRIARLGIGYVPEERGIFSSLNVTENLLLPPPIKSGGMTVEEIYTLFPNLRERAGSQGTKLSGGEQQMLAMARILRTGADFLLLDEVTEGLAPVIIEQIGIAIGLLKERGFTILLVEQNFPFASRIADRHYVIENGRVVDMVSKEDLNDPGVAERLHSFLGV</sequence>
<name>A0A1S7U8X9_9HYPH</name>
<keyword evidence="8" id="KW-1185">Reference proteome</keyword>
<evidence type="ECO:0000256" key="1">
    <source>
        <dbReference type="ARBA" id="ARBA00005417"/>
    </source>
</evidence>
<dbReference type="CDD" id="cd03224">
    <property type="entry name" value="ABC_TM1139_LivF_branched"/>
    <property type="match status" value="1"/>
</dbReference>
<evidence type="ECO:0000313" key="8">
    <source>
        <dbReference type="Proteomes" id="UP000192140"/>
    </source>
</evidence>
<dbReference type="AlphaFoldDB" id="A0A1S7U8X9"/>
<accession>A0A1S7U8X9</accession>
<dbReference type="Pfam" id="PF00005">
    <property type="entry name" value="ABC_tran"/>
    <property type="match status" value="1"/>
</dbReference>
<protein>
    <submittedName>
        <fullName evidence="7">Branched-chain amino acid transport system ATP-binding protein</fullName>
    </submittedName>
</protein>
<dbReference type="InterPro" id="IPR027417">
    <property type="entry name" value="P-loop_NTPase"/>
</dbReference>
<comment type="caution">
    <text evidence="7">The sequence shown here is derived from an EMBL/GenBank/DDBJ whole genome shotgun (WGS) entry which is preliminary data.</text>
</comment>
<dbReference type="Proteomes" id="UP000192140">
    <property type="component" value="Unassembled WGS sequence"/>
</dbReference>
<dbReference type="PROSITE" id="PS50893">
    <property type="entry name" value="ABC_TRANSPORTER_2"/>
    <property type="match status" value="1"/>
</dbReference>
<gene>
    <name evidence="7" type="ORF">AGR7A_pAt20158</name>
</gene>
<dbReference type="GO" id="GO:0005524">
    <property type="term" value="F:ATP binding"/>
    <property type="evidence" value="ECO:0007669"/>
    <property type="project" value="UniProtKB-KW"/>
</dbReference>
<evidence type="ECO:0000256" key="2">
    <source>
        <dbReference type="ARBA" id="ARBA00022448"/>
    </source>
</evidence>
<evidence type="ECO:0000256" key="4">
    <source>
        <dbReference type="ARBA" id="ARBA00022840"/>
    </source>
</evidence>
<dbReference type="GO" id="GO:0016887">
    <property type="term" value="F:ATP hydrolysis activity"/>
    <property type="evidence" value="ECO:0007669"/>
    <property type="project" value="InterPro"/>
</dbReference>